<name>A0A315Z6K2_SEDFL</name>
<comment type="caution">
    <text evidence="1">The sequence shown here is derived from an EMBL/GenBank/DDBJ whole genome shotgun (WGS) entry which is preliminary data.</text>
</comment>
<dbReference type="Proteomes" id="UP000245535">
    <property type="component" value="Unassembled WGS sequence"/>
</dbReference>
<dbReference type="RefSeq" id="WP_109620365.1">
    <property type="nucleotide sequence ID" value="NZ_QGDO01000005.1"/>
</dbReference>
<gene>
    <name evidence="1" type="ORF">BC781_10580</name>
</gene>
<organism evidence="1 2">
    <name type="scientific">Sediminitomix flava</name>
    <dbReference type="NCBI Taxonomy" id="379075"/>
    <lineage>
        <taxon>Bacteria</taxon>
        <taxon>Pseudomonadati</taxon>
        <taxon>Bacteroidota</taxon>
        <taxon>Cytophagia</taxon>
        <taxon>Cytophagales</taxon>
        <taxon>Flammeovirgaceae</taxon>
        <taxon>Sediminitomix</taxon>
    </lineage>
</organism>
<keyword evidence="2" id="KW-1185">Reference proteome</keyword>
<sequence length="153" mass="17109">MKKVFYLLITTLFFTSCKSNQNTGMAQTTLKQGIKGQVIWVEGNQMPSIGETKKAEPKGIEREVYIFPAQNTSDHKIIGTFYTIEAKPVKVVKTDENGFYEAELEAGTYSVFIKEDKGFFANGFDGKGNISPVVVTEGEIIEKNIRVDYKAAY</sequence>
<protein>
    <recommendedName>
        <fullName evidence="3">Carboxypeptidase family protein</fullName>
    </recommendedName>
</protein>
<dbReference type="OrthoDB" id="956632at2"/>
<evidence type="ECO:0008006" key="3">
    <source>
        <dbReference type="Google" id="ProtNLM"/>
    </source>
</evidence>
<dbReference type="PROSITE" id="PS51257">
    <property type="entry name" value="PROKAR_LIPOPROTEIN"/>
    <property type="match status" value="1"/>
</dbReference>
<proteinExistence type="predicted"/>
<accession>A0A315Z6K2</accession>
<evidence type="ECO:0000313" key="1">
    <source>
        <dbReference type="EMBL" id="PWJ40017.1"/>
    </source>
</evidence>
<dbReference type="AlphaFoldDB" id="A0A315Z6K2"/>
<dbReference type="EMBL" id="QGDO01000005">
    <property type="protein sequence ID" value="PWJ40017.1"/>
    <property type="molecule type" value="Genomic_DNA"/>
</dbReference>
<evidence type="ECO:0000313" key="2">
    <source>
        <dbReference type="Proteomes" id="UP000245535"/>
    </source>
</evidence>
<reference evidence="1 2" key="1">
    <citation type="submission" date="2018-03" db="EMBL/GenBank/DDBJ databases">
        <title>Genomic Encyclopedia of Archaeal and Bacterial Type Strains, Phase II (KMG-II): from individual species to whole genera.</title>
        <authorList>
            <person name="Goeker M."/>
        </authorList>
    </citation>
    <scope>NUCLEOTIDE SEQUENCE [LARGE SCALE GENOMIC DNA]</scope>
    <source>
        <strain evidence="1 2">DSM 28229</strain>
    </source>
</reference>